<dbReference type="AlphaFoldDB" id="A0A2P7ECW8"/>
<comment type="caution">
    <text evidence="1">The sequence shown here is derived from an EMBL/GenBank/DDBJ whole genome shotgun (WGS) entry which is preliminary data.</text>
</comment>
<name>A0A2P7ECW8_9SYNE</name>
<dbReference type="RefSeq" id="WP_106500461.1">
    <property type="nucleotide sequence ID" value="NZ_PXVC01000052.1"/>
</dbReference>
<dbReference type="NCBIfam" id="TIGR02710">
    <property type="entry name" value="TIGR02710 family CRISPR-associated CARF protein"/>
    <property type="match status" value="1"/>
</dbReference>
<dbReference type="Proteomes" id="UP000240206">
    <property type="component" value="Unassembled WGS sequence"/>
</dbReference>
<dbReference type="Pfam" id="PF09670">
    <property type="entry name" value="Cas_Cas02710"/>
    <property type="match status" value="1"/>
</dbReference>
<protein>
    <submittedName>
        <fullName evidence="1">TIGR02710 family CRISPR-associated protein</fullName>
    </submittedName>
</protein>
<proteinExistence type="predicted"/>
<keyword evidence="2" id="KW-1185">Reference proteome</keyword>
<reference evidence="2" key="1">
    <citation type="submission" date="2018-03" db="EMBL/GenBank/DDBJ databases">
        <title>Ecological and genomic features of two cosmopolitan and abundant freshwater picocyanobacteria.</title>
        <authorList>
            <person name="Cabello-Yeves P.J."/>
            <person name="Picazo A."/>
            <person name="Camacho A."/>
            <person name="Callieri C."/>
            <person name="Rosselli R."/>
            <person name="Roda-Garcia J."/>
            <person name="Coutinho F.H."/>
            <person name="Rodriguez-Valera F."/>
        </authorList>
    </citation>
    <scope>NUCLEOTIDE SEQUENCE [LARGE SCALE GENOMIC DNA]</scope>
    <source>
        <strain evidence="2">Tous</strain>
    </source>
</reference>
<organism evidence="1 2">
    <name type="scientific">Synechococcus lacustris str. Tous</name>
    <dbReference type="NCBI Taxonomy" id="1910958"/>
    <lineage>
        <taxon>Bacteria</taxon>
        <taxon>Bacillati</taxon>
        <taxon>Cyanobacteriota</taxon>
        <taxon>Cyanophyceae</taxon>
        <taxon>Synechococcales</taxon>
        <taxon>Synechococcaceae</taxon>
        <taxon>Synechococcus</taxon>
    </lineage>
</organism>
<gene>
    <name evidence="1" type="ORF">C7K08_09845</name>
</gene>
<accession>A0A2P7ECW8</accession>
<dbReference type="InterPro" id="IPR014082">
    <property type="entry name" value="CRISPR-assoc_prot_Cas02710"/>
</dbReference>
<dbReference type="EMBL" id="PXVC01000052">
    <property type="protein sequence ID" value="PSI01053.1"/>
    <property type="molecule type" value="Genomic_DNA"/>
</dbReference>
<evidence type="ECO:0000313" key="1">
    <source>
        <dbReference type="EMBL" id="PSI01053.1"/>
    </source>
</evidence>
<sequence>MTRVLLVTVGGSPDPILEAVKIHKPDELIFICSAPPCDAPSVSQVIGKGEPCQHYGPNGEPQWRSNLVSQLDLVNFRPDLQILEIPDPDDLVDCHRRIQSFCNVLKHRFIKLELIGDYSGGTKTMSAALTLVLVDQGAEISLVSGKRRDLNRIIISEGSRSIAVGPLKASRLLKEQLPLLLQTHFYDRALQAIAELRSDHEKSLDQIQLEAFKQLEDCLPVLMLWDSFRWKEALEQAKTTILFIEFPALIDWWQRVVSSRLWLDHQQPLVAVTGYELVQDLLLNAQRRGCRGWYDDAIARLYRTLELLAQTYIQLEKGYDHQTFWDNEQIHRDCQQWNVKRGVGGLYWWLRHVEGATGLAGAASSQWHQIRDLLDARNQSLLGHGLRPVARNDWQSLQQRVSNLVTTALTELGCTQGAHPHQLPGISLLEVPAAIILLGGNQ</sequence>
<evidence type="ECO:0000313" key="2">
    <source>
        <dbReference type="Proteomes" id="UP000240206"/>
    </source>
</evidence>